<proteinExistence type="predicted"/>
<gene>
    <name evidence="2" type="ORF">VNO77_04329</name>
</gene>
<evidence type="ECO:0000313" key="2">
    <source>
        <dbReference type="EMBL" id="KAK7362221.1"/>
    </source>
</evidence>
<feature type="region of interest" description="Disordered" evidence="1">
    <location>
        <begin position="182"/>
        <end position="202"/>
    </location>
</feature>
<accession>A0AAN9MX58</accession>
<feature type="compositionally biased region" description="Low complexity" evidence="1">
    <location>
        <begin position="190"/>
        <end position="202"/>
    </location>
</feature>
<dbReference type="Proteomes" id="UP001367508">
    <property type="component" value="Unassembled WGS sequence"/>
</dbReference>
<reference evidence="2 3" key="1">
    <citation type="submission" date="2024-01" db="EMBL/GenBank/DDBJ databases">
        <title>The genomes of 5 underutilized Papilionoideae crops provide insights into root nodulation and disease resistanc.</title>
        <authorList>
            <person name="Jiang F."/>
        </authorList>
    </citation>
    <scope>NUCLEOTIDE SEQUENCE [LARGE SCALE GENOMIC DNA]</scope>
    <source>
        <strain evidence="2">LVBAO_FW01</strain>
        <tissue evidence="2">Leaves</tissue>
    </source>
</reference>
<evidence type="ECO:0000256" key="1">
    <source>
        <dbReference type="SAM" id="MobiDB-lite"/>
    </source>
</evidence>
<organism evidence="2 3">
    <name type="scientific">Canavalia gladiata</name>
    <name type="common">Sword bean</name>
    <name type="synonym">Dolichos gladiatus</name>
    <dbReference type="NCBI Taxonomy" id="3824"/>
    <lineage>
        <taxon>Eukaryota</taxon>
        <taxon>Viridiplantae</taxon>
        <taxon>Streptophyta</taxon>
        <taxon>Embryophyta</taxon>
        <taxon>Tracheophyta</taxon>
        <taxon>Spermatophyta</taxon>
        <taxon>Magnoliopsida</taxon>
        <taxon>eudicotyledons</taxon>
        <taxon>Gunneridae</taxon>
        <taxon>Pentapetalae</taxon>
        <taxon>rosids</taxon>
        <taxon>fabids</taxon>
        <taxon>Fabales</taxon>
        <taxon>Fabaceae</taxon>
        <taxon>Papilionoideae</taxon>
        <taxon>50 kb inversion clade</taxon>
        <taxon>NPAAA clade</taxon>
        <taxon>indigoferoid/millettioid clade</taxon>
        <taxon>Phaseoleae</taxon>
        <taxon>Canavalia</taxon>
    </lineage>
</organism>
<name>A0AAN9MX58_CANGL</name>
<dbReference type="AlphaFoldDB" id="A0AAN9MX58"/>
<protein>
    <submittedName>
        <fullName evidence="2">Uncharacterized protein</fullName>
    </submittedName>
</protein>
<evidence type="ECO:0000313" key="3">
    <source>
        <dbReference type="Proteomes" id="UP001367508"/>
    </source>
</evidence>
<keyword evidence="3" id="KW-1185">Reference proteome</keyword>
<dbReference type="EMBL" id="JAYMYQ010000001">
    <property type="protein sequence ID" value="KAK7362221.1"/>
    <property type="molecule type" value="Genomic_DNA"/>
</dbReference>
<comment type="caution">
    <text evidence="2">The sequence shown here is derived from an EMBL/GenBank/DDBJ whole genome shotgun (WGS) entry which is preliminary data.</text>
</comment>
<sequence>MIALENPIVRRPYLVLRLYSRVNLCKPGSVLWSLFARYTLDMATTSGIVNRHDGCEEQDWSATSAILESHAHIRGGDSIIHEDHAYCSARDHVSFSTSPRAGFVHGTRALRLHYQRHPIVPSLLPSFRRSLCFQYMQKVVQNYAHQWNRVRVLPMANFSFNVASACAPHVLASRLSRLSHSQVPFKPPSHRASSSHSQAQAA</sequence>